<dbReference type="OrthoDB" id="9778566at2"/>
<keyword evidence="3" id="KW-0547">Nucleotide-binding</keyword>
<dbReference type="Pfam" id="PF14501">
    <property type="entry name" value="HATPase_c_5"/>
    <property type="match status" value="1"/>
</dbReference>
<dbReference type="Gene3D" id="3.30.565.10">
    <property type="entry name" value="Histidine kinase-like ATPase, C-terminal domain"/>
    <property type="match status" value="1"/>
</dbReference>
<gene>
    <name evidence="3" type="ORF">CG710_007780</name>
</gene>
<keyword evidence="1" id="KW-1133">Transmembrane helix</keyword>
<dbReference type="CDD" id="cd16935">
    <property type="entry name" value="HATPase_AgrC-ComD-like"/>
    <property type="match status" value="1"/>
</dbReference>
<dbReference type="SUPFAM" id="SSF55874">
    <property type="entry name" value="ATPase domain of HSP90 chaperone/DNA topoisomerase II/histidine kinase"/>
    <property type="match status" value="1"/>
</dbReference>
<dbReference type="InterPro" id="IPR032834">
    <property type="entry name" value="NatK-like_C"/>
</dbReference>
<name>A0A371JGJ7_9FIRM</name>
<evidence type="ECO:0000259" key="2">
    <source>
        <dbReference type="Pfam" id="PF14501"/>
    </source>
</evidence>
<keyword evidence="3" id="KW-0067">ATP-binding</keyword>
<dbReference type="PANTHER" id="PTHR40448">
    <property type="entry name" value="TWO-COMPONENT SENSOR HISTIDINE KINASE"/>
    <property type="match status" value="1"/>
</dbReference>
<reference evidence="3 4" key="1">
    <citation type="journal article" date="2017" name="Genome Announc.">
        <title>Draft Genome Sequence of a Sporulating and Motile Strain of Lachnotalea glycerini Isolated from Water in Quebec City, Canada.</title>
        <authorList>
            <person name="Maheux A.F."/>
            <person name="Boudreau D.K."/>
            <person name="Berube E."/>
            <person name="Boissinot M."/>
            <person name="Raymond F."/>
            <person name="Brodeur S."/>
            <person name="Corbeil J."/>
            <person name="Isabel S."/>
            <person name="Omar R.F."/>
            <person name="Bergeron M.G."/>
        </authorList>
    </citation>
    <scope>NUCLEOTIDE SEQUENCE [LARGE SCALE GENOMIC DNA]</scope>
    <source>
        <strain evidence="3 4">CCRI-19302</strain>
    </source>
</reference>
<organism evidence="3 4">
    <name type="scientific">Lachnotalea glycerini</name>
    <dbReference type="NCBI Taxonomy" id="1763509"/>
    <lineage>
        <taxon>Bacteria</taxon>
        <taxon>Bacillati</taxon>
        <taxon>Bacillota</taxon>
        <taxon>Clostridia</taxon>
        <taxon>Lachnospirales</taxon>
        <taxon>Lachnospiraceae</taxon>
        <taxon>Lachnotalea</taxon>
    </lineage>
</organism>
<feature type="transmembrane region" description="Helical" evidence="1">
    <location>
        <begin position="155"/>
        <end position="179"/>
    </location>
</feature>
<proteinExistence type="predicted"/>
<feature type="transmembrane region" description="Helical" evidence="1">
    <location>
        <begin position="199"/>
        <end position="220"/>
    </location>
</feature>
<keyword evidence="1" id="KW-0472">Membrane</keyword>
<feature type="transmembrane region" description="Helical" evidence="1">
    <location>
        <begin position="121"/>
        <end position="143"/>
    </location>
</feature>
<accession>A0A371JGJ7</accession>
<feature type="transmembrane region" description="Helical" evidence="1">
    <location>
        <begin position="40"/>
        <end position="59"/>
    </location>
</feature>
<protein>
    <submittedName>
        <fullName evidence="3">ATP-binding protein</fullName>
    </submittedName>
</protein>
<evidence type="ECO:0000256" key="1">
    <source>
        <dbReference type="SAM" id="Phobius"/>
    </source>
</evidence>
<evidence type="ECO:0000313" key="3">
    <source>
        <dbReference type="EMBL" id="RDY31874.1"/>
    </source>
</evidence>
<dbReference type="GO" id="GO:0005524">
    <property type="term" value="F:ATP binding"/>
    <property type="evidence" value="ECO:0007669"/>
    <property type="project" value="UniProtKB-KW"/>
</dbReference>
<dbReference type="Proteomes" id="UP000216411">
    <property type="component" value="Unassembled WGS sequence"/>
</dbReference>
<feature type="domain" description="Sensor histidine kinase NatK-like C-terminal" evidence="2">
    <location>
        <begin position="386"/>
        <end position="489"/>
    </location>
</feature>
<dbReference type="InterPro" id="IPR036890">
    <property type="entry name" value="HATPase_C_sf"/>
</dbReference>
<sequence length="505" mass="58430">MERVLFLIMDLGENIIRGYLIVFLLADILTMSSKYKTKRAASLLLISQFVLVRMLITNIPVMKRLLYGETMIPKSNRTSILVILVSMCITILFSFILYTNKKIEILYLTFTYFTLSELTKFTLHSVFIFLLTAINKWISHMFAIENRAVFKDKNIVFSVAQLVWNLIFLVVFLSLFYIILKQLKKLLVMEEREIKTSEIMLLAVPSLIGFCFSILLRSIMYSIKGKEVYFLMDHNPETYFLIPAISSLCIVAILEGVKVLNELIKSSEKEIQIQTYKNQIKNMGEHMMDVEHLYDGIRGMKHDMKNYVADMESLIQGIEVDTPRYKQEMRKYLDGLCDTVEQLDLKYQTGNPVTDVVINRKMRELDKRGISFTCDFFYPKGLQFSAFDISIILNNALENALEAVKQQKRNAYIKLFSYSKKNMFFIEVQNSFDSILQMDASGELLSTKKDTTMLHGMGLKNIRSCAKKYFGKAEYNVNDKEFVLTIMLQGNAQDNSLHNSSNSLH</sequence>
<feature type="transmembrane region" description="Helical" evidence="1">
    <location>
        <begin position="79"/>
        <end position="100"/>
    </location>
</feature>
<comment type="caution">
    <text evidence="3">The sequence shown here is derived from an EMBL/GenBank/DDBJ whole genome shotgun (WGS) entry which is preliminary data.</text>
</comment>
<dbReference type="EMBL" id="NOKA02000009">
    <property type="protein sequence ID" value="RDY31874.1"/>
    <property type="molecule type" value="Genomic_DNA"/>
</dbReference>
<dbReference type="RefSeq" id="WP_094375722.1">
    <property type="nucleotide sequence ID" value="NZ_NOKA02000009.1"/>
</dbReference>
<dbReference type="GO" id="GO:0042802">
    <property type="term" value="F:identical protein binding"/>
    <property type="evidence" value="ECO:0007669"/>
    <property type="project" value="TreeGrafter"/>
</dbReference>
<feature type="transmembrane region" description="Helical" evidence="1">
    <location>
        <begin position="240"/>
        <end position="260"/>
    </location>
</feature>
<dbReference type="AlphaFoldDB" id="A0A371JGJ7"/>
<evidence type="ECO:0000313" key="4">
    <source>
        <dbReference type="Proteomes" id="UP000216411"/>
    </source>
</evidence>
<feature type="transmembrane region" description="Helical" evidence="1">
    <location>
        <begin position="15"/>
        <end position="33"/>
    </location>
</feature>
<keyword evidence="4" id="KW-1185">Reference proteome</keyword>
<dbReference type="PANTHER" id="PTHR40448:SF1">
    <property type="entry name" value="TWO-COMPONENT SENSOR HISTIDINE KINASE"/>
    <property type="match status" value="1"/>
</dbReference>
<keyword evidence="1" id="KW-0812">Transmembrane</keyword>